<dbReference type="AlphaFoldDB" id="B2ILL6"/>
<dbReference type="GO" id="GO:0005694">
    <property type="term" value="C:chromosome"/>
    <property type="evidence" value="ECO:0007669"/>
    <property type="project" value="TreeGrafter"/>
</dbReference>
<feature type="region of interest" description="Disordered" evidence="2">
    <location>
        <begin position="303"/>
        <end position="324"/>
    </location>
</feature>
<sequence length="369" mass="40731">MNSAKSRFSSLAQAVKERTVESTPSPLDNKQSRLDGAGVHKPVTALGAVGEALRERVGRLETELAETSTANAGLVAELQRVKALSERVGDTAEEFRFLDVDTIVDRLPKDRLRGGCQGPEFEELLADIEANGQNDAITVRRSLEGTFEIAAGRRRLEACRLLKRSVLARVRDLNDQSMLGVQFSENERRADISALERARWFAEVRERLQIPAKNIAAQFGVDPSTFSLYLRLARFPGEILERLQEPRRLAVLPARRVMEAIESDSTALQRILGALDTYQQTVSRAETESDPAAQIDVLLQAADSRGGGREGSRSPVPERRSIVHQGRRIGTLTRNGGQWVFRFATSIPDSEVLLLAERLALPVSDPDGD</sequence>
<evidence type="ECO:0000313" key="4">
    <source>
        <dbReference type="EMBL" id="ACB97416.1"/>
    </source>
</evidence>
<dbReference type="Proteomes" id="UP000001695">
    <property type="component" value="Plasmid pBIND02"/>
</dbReference>
<dbReference type="InterPro" id="IPR003115">
    <property type="entry name" value="ParB_N"/>
</dbReference>
<organism evidence="4 5">
    <name type="scientific">Beijerinckia indica subsp. indica (strain ATCC 9039 / DSM 1715 / NCIMB 8712)</name>
    <dbReference type="NCBI Taxonomy" id="395963"/>
    <lineage>
        <taxon>Bacteria</taxon>
        <taxon>Pseudomonadati</taxon>
        <taxon>Pseudomonadota</taxon>
        <taxon>Alphaproteobacteria</taxon>
        <taxon>Hyphomicrobiales</taxon>
        <taxon>Beijerinckiaceae</taxon>
        <taxon>Beijerinckia</taxon>
    </lineage>
</organism>
<dbReference type="SUPFAM" id="SSF109709">
    <property type="entry name" value="KorB DNA-binding domain-like"/>
    <property type="match status" value="1"/>
</dbReference>
<dbReference type="GO" id="GO:0003677">
    <property type="term" value="F:DNA binding"/>
    <property type="evidence" value="ECO:0007669"/>
    <property type="project" value="InterPro"/>
</dbReference>
<dbReference type="CDD" id="cd16405">
    <property type="entry name" value="RepB_like_N"/>
    <property type="match status" value="1"/>
</dbReference>
<accession>B2ILL6</accession>
<evidence type="ECO:0000259" key="3">
    <source>
        <dbReference type="SMART" id="SM00470"/>
    </source>
</evidence>
<dbReference type="NCBIfam" id="TIGR00180">
    <property type="entry name" value="parB_part"/>
    <property type="match status" value="1"/>
</dbReference>
<dbReference type="InterPro" id="IPR036086">
    <property type="entry name" value="ParB/Sulfiredoxin_sf"/>
</dbReference>
<protein>
    <submittedName>
        <fullName evidence="4">ParB-like partition protein</fullName>
    </submittedName>
</protein>
<dbReference type="InterPro" id="IPR050336">
    <property type="entry name" value="Chromosome_partition/occlusion"/>
</dbReference>
<comment type="similarity">
    <text evidence="1">Belongs to the ParB family.</text>
</comment>
<evidence type="ECO:0000313" key="5">
    <source>
        <dbReference type="Proteomes" id="UP000001695"/>
    </source>
</evidence>
<feature type="compositionally biased region" description="Basic and acidic residues" evidence="2">
    <location>
        <begin position="306"/>
        <end position="321"/>
    </location>
</feature>
<dbReference type="PANTHER" id="PTHR33375">
    <property type="entry name" value="CHROMOSOME-PARTITIONING PROTEIN PARB-RELATED"/>
    <property type="match status" value="1"/>
</dbReference>
<dbReference type="Gene3D" id="1.10.10.2830">
    <property type="match status" value="1"/>
</dbReference>
<dbReference type="SUPFAM" id="SSF110849">
    <property type="entry name" value="ParB/Sulfiredoxin"/>
    <property type="match status" value="1"/>
</dbReference>
<dbReference type="InterPro" id="IPR037972">
    <property type="entry name" value="RepB_N"/>
</dbReference>
<gene>
    <name evidence="4" type="ordered locus">Bind_3888</name>
</gene>
<dbReference type="HOGENOM" id="CLU_749392_0_0_5"/>
<keyword evidence="4" id="KW-0614">Plasmid</keyword>
<name>B2ILL6_BEII9</name>
<dbReference type="InterPro" id="IPR004437">
    <property type="entry name" value="ParB/RepB/Spo0J"/>
</dbReference>
<dbReference type="GO" id="GO:0007059">
    <property type="term" value="P:chromosome segregation"/>
    <property type="evidence" value="ECO:0007669"/>
    <property type="project" value="TreeGrafter"/>
</dbReference>
<keyword evidence="5" id="KW-1185">Reference proteome</keyword>
<dbReference type="Gene3D" id="3.90.1530.30">
    <property type="match status" value="1"/>
</dbReference>
<evidence type="ECO:0000256" key="1">
    <source>
        <dbReference type="ARBA" id="ARBA00006295"/>
    </source>
</evidence>
<feature type="region of interest" description="Disordered" evidence="2">
    <location>
        <begin position="1"/>
        <end position="38"/>
    </location>
</feature>
<dbReference type="Pfam" id="PF02195">
    <property type="entry name" value="ParB_N"/>
    <property type="match status" value="1"/>
</dbReference>
<reference evidence="4 5" key="1">
    <citation type="submission" date="2008-03" db="EMBL/GenBank/DDBJ databases">
        <title>Complete sequence of plasmid2 of Beijerinckia indica subsp. indica ATCC 9039.</title>
        <authorList>
            <consortium name="US DOE Joint Genome Institute"/>
            <person name="Copeland A."/>
            <person name="Lucas S."/>
            <person name="Lapidus A."/>
            <person name="Glavina del Rio T."/>
            <person name="Dalin E."/>
            <person name="Tice H."/>
            <person name="Bruce D."/>
            <person name="Goodwin L."/>
            <person name="Pitluck S."/>
            <person name="LaButti K."/>
            <person name="Schmutz J."/>
            <person name="Larimer F."/>
            <person name="Land M."/>
            <person name="Hauser L."/>
            <person name="Kyrpides N."/>
            <person name="Ivanova N."/>
            <person name="Dunfield P.F."/>
            <person name="Dedysh S.N."/>
            <person name="Liesack W."/>
            <person name="Saw J.H."/>
            <person name="Alam M."/>
            <person name="Chen Y."/>
            <person name="Murrell J.C."/>
            <person name="Richardson P."/>
        </authorList>
    </citation>
    <scope>NUCLEOTIDE SEQUENCE [LARGE SCALE GENOMIC DNA]</scope>
    <source>
        <strain evidence="5">ATCC 9039 / DSM 1715 / NCIMB 8712</strain>
        <plasmid evidence="4 5">pBIND02</plasmid>
    </source>
</reference>
<dbReference type="SMART" id="SM00470">
    <property type="entry name" value="ParB"/>
    <property type="match status" value="1"/>
</dbReference>
<feature type="domain" description="ParB-like N-terminal" evidence="3">
    <location>
        <begin position="96"/>
        <end position="187"/>
    </location>
</feature>
<dbReference type="KEGG" id="bid:Bind_3888"/>
<dbReference type="RefSeq" id="WP_012382805.1">
    <property type="nucleotide sequence ID" value="NC_010578.1"/>
</dbReference>
<dbReference type="eggNOG" id="COG1475">
    <property type="taxonomic scope" value="Bacteria"/>
</dbReference>
<evidence type="ECO:0000256" key="2">
    <source>
        <dbReference type="SAM" id="MobiDB-lite"/>
    </source>
</evidence>
<dbReference type="OrthoDB" id="7908920at2"/>
<geneLocation type="plasmid" evidence="4 5">
    <name>pBIND02</name>
</geneLocation>
<dbReference type="EMBL" id="CP001018">
    <property type="protein sequence ID" value="ACB97416.1"/>
    <property type="molecule type" value="Genomic_DNA"/>
</dbReference>
<dbReference type="PANTHER" id="PTHR33375:SF1">
    <property type="entry name" value="CHROMOSOME-PARTITIONING PROTEIN PARB-RELATED"/>
    <property type="match status" value="1"/>
</dbReference>
<proteinExistence type="inferred from homology"/>
<feature type="compositionally biased region" description="Polar residues" evidence="2">
    <location>
        <begin position="1"/>
        <end position="12"/>
    </location>
</feature>